<sequence length="90" mass="10107">MVDAISFACLYQERLGTKIHHPIAKEVSKSTVGEKAKETKYDVLKDKDFGDDINLKHGAVKDKNFSDEINSKHDKDSGDDINLELEVVKC</sequence>
<dbReference type="AlphaFoldDB" id="A0A2P2QGE6"/>
<accession>A0A2P2QGE6</accession>
<evidence type="ECO:0000313" key="1">
    <source>
        <dbReference type="EMBL" id="MBX66092.1"/>
    </source>
</evidence>
<proteinExistence type="predicted"/>
<name>A0A2P2QGE6_RHIMU</name>
<organism evidence="1">
    <name type="scientific">Rhizophora mucronata</name>
    <name type="common">Asiatic mangrove</name>
    <dbReference type="NCBI Taxonomy" id="61149"/>
    <lineage>
        <taxon>Eukaryota</taxon>
        <taxon>Viridiplantae</taxon>
        <taxon>Streptophyta</taxon>
        <taxon>Embryophyta</taxon>
        <taxon>Tracheophyta</taxon>
        <taxon>Spermatophyta</taxon>
        <taxon>Magnoliopsida</taxon>
        <taxon>eudicotyledons</taxon>
        <taxon>Gunneridae</taxon>
        <taxon>Pentapetalae</taxon>
        <taxon>rosids</taxon>
        <taxon>fabids</taxon>
        <taxon>Malpighiales</taxon>
        <taxon>Rhizophoraceae</taxon>
        <taxon>Rhizophora</taxon>
    </lineage>
</organism>
<dbReference type="EMBL" id="GGEC01085608">
    <property type="protein sequence ID" value="MBX66092.1"/>
    <property type="molecule type" value="Transcribed_RNA"/>
</dbReference>
<reference evidence="1" key="1">
    <citation type="submission" date="2018-02" db="EMBL/GenBank/DDBJ databases">
        <title>Rhizophora mucronata_Transcriptome.</title>
        <authorList>
            <person name="Meera S.P."/>
            <person name="Sreeshan A."/>
            <person name="Augustine A."/>
        </authorList>
    </citation>
    <scope>NUCLEOTIDE SEQUENCE</scope>
    <source>
        <tissue evidence="1">Leaf</tissue>
    </source>
</reference>
<protein>
    <submittedName>
        <fullName evidence="1">Uncharacterized protein</fullName>
    </submittedName>
</protein>